<dbReference type="AlphaFoldDB" id="W8NRW2"/>
<dbReference type="eggNOG" id="arCOG05791">
    <property type="taxonomic scope" value="Archaea"/>
</dbReference>
<dbReference type="KEGG" id="tnu:BD01_0341"/>
<name>W8NRW2_9EURY</name>
<dbReference type="InterPro" id="IPR008964">
    <property type="entry name" value="Invasin/intimin_cell_adhesion"/>
</dbReference>
<dbReference type="GeneID" id="24957740"/>
<evidence type="ECO:0000256" key="1">
    <source>
        <dbReference type="SAM" id="MobiDB-lite"/>
    </source>
</evidence>
<sequence length="520" mass="55961">MRFKLCALLIVMLLLVHMPAVSSEGSSLLSVTVLNDTIPALPGSTIVVPFSITNLGNETINNVTVYVTGPAQGFQYSVKVIRTPIEPGKSVNDTITVNVLNVPPGKYNLTLVARAGNFYSTAKFVVSVGVLSDYSLSVEVGGKYIYGNDVVITLKAISKSNGVLLGSLGYKIVREGVILKSYENSTYLNPGEVWEKVIVLKKPDVGNYTVVLWANFGGKYKRVVKTFEVYQRKLQYEVYFRDGAIYVRVFNSTGGVPGIAVSIDNVTFKTDVDGEVSYLVNEPGVYRVTLNLDGRIVTTFVDVKKLIVSPRVLNGSIVVRLMDSTGVPVSNVTVVASGPLGTDYSVTNSSGIAVVNLNKTGYGSIVIKAESDRYLPGEAVVTVSKPPSPTTSSSSQTQAPTSTSSPSNTTAQFPPGTSEATPSGSTHVGLILILAGLILAGTSYLAFAVPIVHEETLDRYYFLKVRAPRLRPLKNYRVERAVNAVEVRVTRGNAKLENGKLVWELDLEPGEEAYLQAVLG</sequence>
<dbReference type="Gene3D" id="2.60.40.10">
    <property type="entry name" value="Immunoglobulins"/>
    <property type="match status" value="1"/>
</dbReference>
<evidence type="ECO:0000313" key="3">
    <source>
        <dbReference type="EMBL" id="AHL21968.1"/>
    </source>
</evidence>
<dbReference type="SUPFAM" id="SSF49373">
    <property type="entry name" value="Invasin/intimin cell-adhesion fragments"/>
    <property type="match status" value="1"/>
</dbReference>
<keyword evidence="4" id="KW-1185">Reference proteome</keyword>
<dbReference type="EMBL" id="CP007264">
    <property type="protein sequence ID" value="AHL21968.1"/>
    <property type="molecule type" value="Genomic_DNA"/>
</dbReference>
<dbReference type="Proteomes" id="UP000019434">
    <property type="component" value="Chromosome"/>
</dbReference>
<keyword evidence="2" id="KW-0812">Transmembrane</keyword>
<keyword evidence="2" id="KW-0472">Membrane</keyword>
<feature type="region of interest" description="Disordered" evidence="1">
    <location>
        <begin position="381"/>
        <end position="422"/>
    </location>
</feature>
<proteinExistence type="predicted"/>
<dbReference type="InterPro" id="IPR013783">
    <property type="entry name" value="Ig-like_fold"/>
</dbReference>
<feature type="compositionally biased region" description="Low complexity" evidence="1">
    <location>
        <begin position="381"/>
        <end position="412"/>
    </location>
</feature>
<keyword evidence="2" id="KW-1133">Transmembrane helix</keyword>
<organism evidence="3 4">
    <name type="scientific">Thermococcus nautili</name>
    <dbReference type="NCBI Taxonomy" id="195522"/>
    <lineage>
        <taxon>Archaea</taxon>
        <taxon>Methanobacteriati</taxon>
        <taxon>Methanobacteriota</taxon>
        <taxon>Thermococci</taxon>
        <taxon>Thermococcales</taxon>
        <taxon>Thermococcaceae</taxon>
        <taxon>Thermococcus</taxon>
    </lineage>
</organism>
<gene>
    <name evidence="3" type="ORF">BD01_0341</name>
</gene>
<dbReference type="OrthoDB" id="86225at2157"/>
<dbReference type="HOGENOM" id="CLU_529600_0_0_2"/>
<feature type="transmembrane region" description="Helical" evidence="2">
    <location>
        <begin position="428"/>
        <end position="452"/>
    </location>
</feature>
<protein>
    <submittedName>
        <fullName evidence="3">Putative membrane protein, conserved</fullName>
    </submittedName>
</protein>
<dbReference type="STRING" id="195522.BD01_0341"/>
<evidence type="ECO:0000313" key="4">
    <source>
        <dbReference type="Proteomes" id="UP000019434"/>
    </source>
</evidence>
<reference evidence="3 4" key="1">
    <citation type="submission" date="2014-02" db="EMBL/GenBank/DDBJ databases">
        <title>Genome Sequence of an Hyperthermophilic Archaeon, Thermococcus nautili 30-1, producing viral vesicles.</title>
        <authorList>
            <person name="Oberto J."/>
            <person name="Gaudin M."/>
            <person name="Cossu M."/>
            <person name="Gorlas A."/>
            <person name="Slesarev A."/>
            <person name="Marguet E."/>
            <person name="Forterre P."/>
        </authorList>
    </citation>
    <scope>NUCLEOTIDE SEQUENCE [LARGE SCALE GENOMIC DNA]</scope>
    <source>
        <strain evidence="3 4">30-1</strain>
    </source>
</reference>
<evidence type="ECO:0000256" key="2">
    <source>
        <dbReference type="SAM" id="Phobius"/>
    </source>
</evidence>
<accession>W8NRW2</accession>
<dbReference type="RefSeq" id="WP_042689279.1">
    <property type="nucleotide sequence ID" value="NZ_CP007264.1"/>
</dbReference>